<evidence type="ECO:0000313" key="3">
    <source>
        <dbReference type="EMBL" id="ACV28615.1"/>
    </source>
</evidence>
<feature type="region of interest" description="Disordered" evidence="2">
    <location>
        <begin position="341"/>
        <end position="419"/>
    </location>
</feature>
<dbReference type="eggNOG" id="ENOG5033FGM">
    <property type="taxonomic scope" value="Bacteria"/>
</dbReference>
<dbReference type="InterPro" id="IPR010860">
    <property type="entry name" value="CAMP_factor"/>
</dbReference>
<evidence type="ECO:0000256" key="1">
    <source>
        <dbReference type="SAM" id="Coils"/>
    </source>
</evidence>
<dbReference type="RefSeq" id="WP_015777526.1">
    <property type="nucleotide sequence ID" value="NC_013171.1"/>
</dbReference>
<dbReference type="Pfam" id="PF07373">
    <property type="entry name" value="CAMP_factor"/>
    <property type="match status" value="1"/>
</dbReference>
<dbReference type="OrthoDB" id="1689501at2"/>
<dbReference type="KEGG" id="apr:Apre_0570"/>
<protein>
    <submittedName>
        <fullName evidence="3">Sugar-binding domain protein</fullName>
    </submittedName>
</protein>
<proteinExistence type="predicted"/>
<gene>
    <name evidence="3" type="ordered locus">Apre_0570</name>
</gene>
<keyword evidence="4" id="KW-1185">Reference proteome</keyword>
<evidence type="ECO:0000256" key="2">
    <source>
        <dbReference type="SAM" id="MobiDB-lite"/>
    </source>
</evidence>
<dbReference type="AlphaFoldDB" id="C7RGK4"/>
<evidence type="ECO:0000313" key="4">
    <source>
        <dbReference type="Proteomes" id="UP000002294"/>
    </source>
</evidence>
<feature type="compositionally biased region" description="Acidic residues" evidence="2">
    <location>
        <begin position="393"/>
        <end position="419"/>
    </location>
</feature>
<feature type="compositionally biased region" description="Acidic residues" evidence="2">
    <location>
        <begin position="345"/>
        <end position="384"/>
    </location>
</feature>
<reference evidence="3 4" key="1">
    <citation type="journal article" date="2009" name="Stand. Genomic Sci.">
        <title>Complete genome sequence of Anaerococcus prevotii type strain (PC1).</title>
        <authorList>
            <person name="Labutti K."/>
            <person name="Pukall R."/>
            <person name="Steenblock K."/>
            <person name="Glavina Del Rio T."/>
            <person name="Tice H."/>
            <person name="Copeland A."/>
            <person name="Cheng J.F."/>
            <person name="Lucas S."/>
            <person name="Chen F."/>
            <person name="Nolan M."/>
            <person name="Bruce D."/>
            <person name="Goodwin L."/>
            <person name="Pitluck S."/>
            <person name="Ivanova N."/>
            <person name="Mavromatis K."/>
            <person name="Ovchinnikova G."/>
            <person name="Pati A."/>
            <person name="Chen A."/>
            <person name="Palaniappan K."/>
            <person name="Land M."/>
            <person name="Hauser L."/>
            <person name="Chang Y.J."/>
            <person name="Jeffries C.D."/>
            <person name="Chain P."/>
            <person name="Saunders E."/>
            <person name="Brettin T."/>
            <person name="Detter J.C."/>
            <person name="Han C."/>
            <person name="Goker M."/>
            <person name="Bristow J."/>
            <person name="Eisen J.A."/>
            <person name="Markowitz V."/>
            <person name="Hugenholtz P."/>
            <person name="Kyrpides N.C."/>
            <person name="Klenk H.P."/>
            <person name="Lapidus A."/>
        </authorList>
    </citation>
    <scope>NUCLEOTIDE SEQUENCE [LARGE SCALE GENOMIC DNA]</scope>
    <source>
        <strain evidence="4">ATCC 9321 / DSM 20548 / JCM 6508 / NCTC 11806 / PC1</strain>
    </source>
</reference>
<feature type="coiled-coil region" evidence="1">
    <location>
        <begin position="299"/>
        <end position="340"/>
    </location>
</feature>
<accession>C7RGK4</accession>
<dbReference type="STRING" id="525919.Apre_0570"/>
<keyword evidence="1" id="KW-0175">Coiled coil</keyword>
<name>C7RGK4_ANAPD</name>
<sequence>MKKSQLLAATLSVALLSNTVVPCLGSIAKDDLKLSSVAYAAEEGNEKNQAIDKLDYLGDLIKGLENIAGGLAGNQLDWLKSLKNAYDFVSKIVKNGFIGAGQLREKVIPRINLLINVAETITADATELVDSEQQAHVIIGFSVTRALLKATDIFENADGLNKASEDLLNSLEKARQVPKLTEDSKRTHYTLEKLDRAIANAREVRNRELRYKLDSVALADVDSAIKSAVNVRRNNQATVGQVQEATDELNAKISEALASIPDEDKTASAKDKAALGKDIEDAKKVRDFELKGKVDSSVIRELNRAIADANRIFRNARTTVKEANAADEELLNAIEKAKTNLLVEEPVEEEIPSEEETEENIPEEKVDEELPEEDSDEHSDEEASEKDTPAEEKVEDEDKAEEDDKEEKTEEGEIDEEGLEEILEEIAE</sequence>
<dbReference type="EMBL" id="CP001708">
    <property type="protein sequence ID" value="ACV28615.1"/>
    <property type="molecule type" value="Genomic_DNA"/>
</dbReference>
<organism evidence="3 4">
    <name type="scientific">Anaerococcus prevotii (strain ATCC 9321 / DSM 20548 / JCM 6508 / NCTC 11806 / PC1)</name>
    <name type="common">Peptostreptococcus prevotii</name>
    <name type="synonym">Peptococcus prevotii</name>
    <dbReference type="NCBI Taxonomy" id="525919"/>
    <lineage>
        <taxon>Bacteria</taxon>
        <taxon>Bacillati</taxon>
        <taxon>Bacillota</taxon>
        <taxon>Tissierellia</taxon>
        <taxon>Tissierellales</taxon>
        <taxon>Peptoniphilaceae</taxon>
        <taxon>Anaerococcus</taxon>
    </lineage>
</organism>
<dbReference type="Proteomes" id="UP000002294">
    <property type="component" value="Chromosome"/>
</dbReference>
<dbReference type="HOGENOM" id="CLU_640373_0_0_9"/>